<gene>
    <name evidence="3" type="ORF">GPM918_LOCUS10516</name>
    <name evidence="4" type="ORF">SRO942_LOCUS10517</name>
</gene>
<dbReference type="GO" id="GO:0043041">
    <property type="term" value="P:amino acid activation for nonribosomal peptide biosynthetic process"/>
    <property type="evidence" value="ECO:0007669"/>
    <property type="project" value="TreeGrafter"/>
</dbReference>
<evidence type="ECO:0000259" key="1">
    <source>
        <dbReference type="Pfam" id="PF00668"/>
    </source>
</evidence>
<comment type="caution">
    <text evidence="3">The sequence shown here is derived from an EMBL/GenBank/DDBJ whole genome shotgun (WGS) entry which is preliminary data.</text>
</comment>
<dbReference type="SUPFAM" id="SSF56801">
    <property type="entry name" value="Acetyl-CoA synthetase-like"/>
    <property type="match status" value="2"/>
</dbReference>
<dbReference type="Pfam" id="PF00668">
    <property type="entry name" value="Condensation"/>
    <property type="match status" value="1"/>
</dbReference>
<dbReference type="InterPro" id="IPR042099">
    <property type="entry name" value="ANL_N_sf"/>
</dbReference>
<organism evidence="3 5">
    <name type="scientific">Didymodactylos carnosus</name>
    <dbReference type="NCBI Taxonomy" id="1234261"/>
    <lineage>
        <taxon>Eukaryota</taxon>
        <taxon>Metazoa</taxon>
        <taxon>Spiralia</taxon>
        <taxon>Gnathifera</taxon>
        <taxon>Rotifera</taxon>
        <taxon>Eurotatoria</taxon>
        <taxon>Bdelloidea</taxon>
        <taxon>Philodinida</taxon>
        <taxon>Philodinidae</taxon>
        <taxon>Didymodactylos</taxon>
    </lineage>
</organism>
<proteinExistence type="predicted"/>
<dbReference type="GO" id="GO:0003824">
    <property type="term" value="F:catalytic activity"/>
    <property type="evidence" value="ECO:0007669"/>
    <property type="project" value="InterPro"/>
</dbReference>
<evidence type="ECO:0000313" key="3">
    <source>
        <dbReference type="EMBL" id="CAF0937360.1"/>
    </source>
</evidence>
<dbReference type="PANTHER" id="PTHR45527">
    <property type="entry name" value="NONRIBOSOMAL PEPTIDE SYNTHETASE"/>
    <property type="match status" value="1"/>
</dbReference>
<feature type="domain" description="Condensation" evidence="1">
    <location>
        <begin position="8"/>
        <end position="248"/>
    </location>
</feature>
<evidence type="ECO:0000313" key="4">
    <source>
        <dbReference type="EMBL" id="CAF3714357.1"/>
    </source>
</evidence>
<name>A0A814CA33_9BILA</name>
<dbReference type="InterPro" id="IPR001242">
    <property type="entry name" value="Condensation_dom"/>
</dbReference>
<feature type="domain" description="AMP-binding enzyme C-terminal" evidence="2">
    <location>
        <begin position="383"/>
        <end position="464"/>
    </location>
</feature>
<evidence type="ECO:0000313" key="5">
    <source>
        <dbReference type="Proteomes" id="UP000663829"/>
    </source>
</evidence>
<dbReference type="AlphaFoldDB" id="A0A814CA33"/>
<evidence type="ECO:0000259" key="2">
    <source>
        <dbReference type="Pfam" id="PF13193"/>
    </source>
</evidence>
<dbReference type="Proteomes" id="UP000663829">
    <property type="component" value="Unassembled WGS sequence"/>
</dbReference>
<dbReference type="PANTHER" id="PTHR45527:SF1">
    <property type="entry name" value="FATTY ACID SYNTHASE"/>
    <property type="match status" value="1"/>
</dbReference>
<dbReference type="Pfam" id="PF13193">
    <property type="entry name" value="AMP-binding_C"/>
    <property type="match status" value="1"/>
</dbReference>
<dbReference type="GO" id="GO:0044550">
    <property type="term" value="P:secondary metabolite biosynthetic process"/>
    <property type="evidence" value="ECO:0007669"/>
    <property type="project" value="TreeGrafter"/>
</dbReference>
<dbReference type="Gene3D" id="1.10.1200.10">
    <property type="entry name" value="ACP-like"/>
    <property type="match status" value="1"/>
</dbReference>
<dbReference type="InterPro" id="IPR045851">
    <property type="entry name" value="AMP-bd_C_sf"/>
</dbReference>
<dbReference type="OrthoDB" id="416786at2759"/>
<dbReference type="SUPFAM" id="SSF47336">
    <property type="entry name" value="ACP-like"/>
    <property type="match status" value="1"/>
</dbReference>
<dbReference type="Gene3D" id="3.30.559.30">
    <property type="entry name" value="Nonribosomal peptide synthetase, condensation domain"/>
    <property type="match status" value="1"/>
</dbReference>
<dbReference type="InterPro" id="IPR025110">
    <property type="entry name" value="AMP-bd_C"/>
</dbReference>
<dbReference type="EMBL" id="CAJNOQ010002079">
    <property type="protein sequence ID" value="CAF0937360.1"/>
    <property type="molecule type" value="Genomic_DNA"/>
</dbReference>
<dbReference type="Gene3D" id="3.40.50.12780">
    <property type="entry name" value="N-terminal domain of ligase-like"/>
    <property type="match status" value="2"/>
</dbReference>
<accession>A0A814CA33</accession>
<dbReference type="Proteomes" id="UP000681722">
    <property type="component" value="Unassembled WGS sequence"/>
</dbReference>
<dbReference type="Gene3D" id="3.30.300.30">
    <property type="match status" value="1"/>
</dbReference>
<dbReference type="GO" id="GO:0005737">
    <property type="term" value="C:cytoplasm"/>
    <property type="evidence" value="ECO:0007669"/>
    <property type="project" value="TreeGrafter"/>
</dbReference>
<sequence>MVASESDEMKKTTDARNYWKELLADYDPDLQLPYDHQRLSSLDCQSFVPSSSFNFNLEDRQLIDSILGCCTNYSVTLFQLFLTNYYLFLFKVTQGTAKDICVYSNHPCSERLAFIPYRFKLDPRLTFLEVVMHVQKLCHKMQPYLEFETDEIINNISQRDLPVLKFLLQESPRSKTDAKNDLSQLQSSLYTSKSEREQEVKFDLQLWIRCNLEDKTMKCSFDFSTDLFEQTTIDIMSRRFQTLLKQLFLSSSFDVERSPVYELSILLPDELRLLRDLNDNHIQFEQEMKCIHQQFTETANKNPQKLAVILDEQSLTYAELLVYVQHLSLSLMNDHHVVPGSIIYKCFYKTGDLAKIDMDRQLHFMGRADFQIKVRGQRVEVAEIEQIIFCSSSSVNDCVVVKQLDDQRINEDYLVAYVQLNVDGDQKQIILDSIRSYCLKSLPSYMIPSAWLIMDTFPLNSNGKLDRKRLPKLKRGVPFLPPANDDGLLLNTPLERQLSEIFIQSFNVANLDWNMSFGHQGGTSLGAMKVVSLIRQQAECSNTV</sequence>
<dbReference type="EMBL" id="CAJOBC010002079">
    <property type="protein sequence ID" value="CAF3714357.1"/>
    <property type="molecule type" value="Genomic_DNA"/>
</dbReference>
<dbReference type="GO" id="GO:0031177">
    <property type="term" value="F:phosphopantetheine binding"/>
    <property type="evidence" value="ECO:0007669"/>
    <property type="project" value="TreeGrafter"/>
</dbReference>
<protein>
    <submittedName>
        <fullName evidence="3">Uncharacterized protein</fullName>
    </submittedName>
</protein>
<reference evidence="3" key="1">
    <citation type="submission" date="2021-02" db="EMBL/GenBank/DDBJ databases">
        <authorList>
            <person name="Nowell W R."/>
        </authorList>
    </citation>
    <scope>NUCLEOTIDE SEQUENCE</scope>
</reference>
<keyword evidence="5" id="KW-1185">Reference proteome</keyword>
<dbReference type="InterPro" id="IPR036736">
    <property type="entry name" value="ACP-like_sf"/>
</dbReference>
<dbReference type="SUPFAM" id="SSF52777">
    <property type="entry name" value="CoA-dependent acyltransferases"/>
    <property type="match status" value="1"/>
</dbReference>